<reference evidence="2 3" key="1">
    <citation type="journal article" date="2014" name="Mol. Plant Microbe Interact.">
        <title>The complete genome sequence of Candidatus Liberibacter americanus, associated with citrus Huanglongbing.</title>
        <authorList>
            <person name="Wulff N.A."/>
            <person name="Zhang S."/>
            <person name="Setubal J.C."/>
            <person name="Almeida N.F."/>
            <person name="Martins E.C."/>
            <person name="Harakava R."/>
            <person name="Kumar D."/>
            <person name="Rangel L.T."/>
            <person name="Foissac X."/>
            <person name="Bove J."/>
            <person name="Gabriel D.W."/>
        </authorList>
    </citation>
    <scope>NUCLEOTIDE SEQUENCE [LARGE SCALE GENOMIC DNA]</scope>
    <source>
        <strain evidence="2 3">Sao Paulo</strain>
    </source>
</reference>
<proteinExistence type="predicted"/>
<dbReference type="RefSeq" id="WP_007557510.1">
    <property type="nucleotide sequence ID" value="NC_022793.1"/>
</dbReference>
<dbReference type="Proteomes" id="UP000017862">
    <property type="component" value="Chromosome"/>
</dbReference>
<dbReference type="EMBL" id="CP006604">
    <property type="protein sequence ID" value="AHA28169.1"/>
    <property type="molecule type" value="Genomic_DNA"/>
</dbReference>
<dbReference type="HOGENOM" id="CLU_110683_4_0_5"/>
<dbReference type="PATRIC" id="fig|1261131.3.peg.799"/>
<evidence type="ECO:0000259" key="1">
    <source>
        <dbReference type="Pfam" id="PF13274"/>
    </source>
</evidence>
<dbReference type="Pfam" id="PF13274">
    <property type="entry name" value="SocA_Panacea"/>
    <property type="match status" value="1"/>
</dbReference>
<gene>
    <name evidence="2" type="primary">gepA</name>
    <name evidence="2" type="ORF">lam_830</name>
</gene>
<organism evidence="2 3">
    <name type="scientific">Candidatus Liberibacter americanus str. Sao Paulo</name>
    <dbReference type="NCBI Taxonomy" id="1261131"/>
    <lineage>
        <taxon>Bacteria</taxon>
        <taxon>Pseudomonadati</taxon>
        <taxon>Pseudomonadota</taxon>
        <taxon>Alphaproteobacteria</taxon>
        <taxon>Hyphomicrobiales</taxon>
        <taxon>Rhizobiaceae</taxon>
        <taxon>Liberibacter</taxon>
    </lineage>
</organism>
<feature type="domain" description="Antitoxin SocA-like Panacea" evidence="1">
    <location>
        <begin position="38"/>
        <end position="137"/>
    </location>
</feature>
<name>U6B522_9HYPH</name>
<keyword evidence="3" id="KW-1185">Reference proteome</keyword>
<evidence type="ECO:0000313" key="3">
    <source>
        <dbReference type="Proteomes" id="UP000017862"/>
    </source>
</evidence>
<dbReference type="eggNOG" id="COG3600">
    <property type="taxonomic scope" value="Bacteria"/>
</dbReference>
<accession>U6B522</accession>
<protein>
    <submittedName>
        <fullName evidence="2">Phage-associated protein</fullName>
    </submittedName>
</protein>
<dbReference type="KEGG" id="lar:lam_830"/>
<sequence>MNILSNERSHDSRAVANYILEKSRIKNKGVDCLTVMHLLKLVYFAHGWSLADSDTPIVEQSPKAWLYGPVYIEIYNPLSKFGTKPIKTLIVDKESNIPYGCELSDNQKRVIDFVLTKYGNIDPLKLSQITHEKNSPWDMVIKALGKYSEIDNDVIQRYYKKQKINRDYAMDIECNSRDE</sequence>
<dbReference type="InterPro" id="IPR025272">
    <property type="entry name" value="SocA_Panacea"/>
</dbReference>
<evidence type="ECO:0000313" key="2">
    <source>
        <dbReference type="EMBL" id="AHA28169.1"/>
    </source>
</evidence>
<dbReference type="AlphaFoldDB" id="U6B522"/>